<dbReference type="Gene3D" id="3.30.360.10">
    <property type="entry name" value="Dihydrodipicolinate Reductase, domain 2"/>
    <property type="match status" value="1"/>
</dbReference>
<name>A0A7S7NNQ7_PALFE</name>
<evidence type="ECO:0000259" key="14">
    <source>
        <dbReference type="Pfam" id="PF00742"/>
    </source>
</evidence>
<dbReference type="InterPro" id="IPR019811">
    <property type="entry name" value="HDH_CS"/>
</dbReference>
<gene>
    <name evidence="16" type="ORF">IRI77_30155</name>
</gene>
<dbReference type="InterPro" id="IPR001342">
    <property type="entry name" value="HDH_cat"/>
</dbReference>
<dbReference type="UniPathway" id="UPA00051">
    <property type="reaction ID" value="UER00465"/>
</dbReference>
<evidence type="ECO:0000256" key="4">
    <source>
        <dbReference type="ARBA" id="ARBA00013213"/>
    </source>
</evidence>
<dbReference type="GO" id="GO:0004412">
    <property type="term" value="F:homoserine dehydrogenase activity"/>
    <property type="evidence" value="ECO:0007669"/>
    <property type="project" value="UniProtKB-EC"/>
</dbReference>
<protein>
    <recommendedName>
        <fullName evidence="5 12">Homoserine dehydrogenase</fullName>
        <ecNumber evidence="4 12">1.1.1.3</ecNumber>
    </recommendedName>
</protein>
<dbReference type="GO" id="GO:0009086">
    <property type="term" value="P:methionine biosynthetic process"/>
    <property type="evidence" value="ECO:0007669"/>
    <property type="project" value="UniProtKB-KW"/>
</dbReference>
<evidence type="ECO:0000256" key="6">
    <source>
        <dbReference type="ARBA" id="ARBA00022605"/>
    </source>
</evidence>
<evidence type="ECO:0000256" key="8">
    <source>
        <dbReference type="ARBA" id="ARBA00023002"/>
    </source>
</evidence>
<proteinExistence type="inferred from homology"/>
<dbReference type="EC" id="1.1.1.3" evidence="4 12"/>
<reference evidence="16 17" key="1">
    <citation type="submission" date="2020-10" db="EMBL/GenBank/DDBJ databases">
        <title>Complete genome sequence of Paludibaculum fermentans P105T, a facultatively anaerobic acidobacterium capable of dissimilatory Fe(III) reduction.</title>
        <authorList>
            <person name="Dedysh S.N."/>
            <person name="Beletsky A.V."/>
            <person name="Kulichevskaya I.S."/>
            <person name="Mardanov A.V."/>
            <person name="Ravin N.V."/>
        </authorList>
    </citation>
    <scope>NUCLEOTIDE SEQUENCE [LARGE SCALE GENOMIC DNA]</scope>
    <source>
        <strain evidence="16 17">P105</strain>
    </source>
</reference>
<feature type="binding site" evidence="11">
    <location>
        <begin position="7"/>
        <end position="12"/>
    </location>
    <ligand>
        <name>NADP(+)</name>
        <dbReference type="ChEBI" id="CHEBI:58349"/>
    </ligand>
</feature>
<keyword evidence="9 12" id="KW-0486">Methionine biosynthesis</keyword>
<dbReference type="SUPFAM" id="SSF51735">
    <property type="entry name" value="NAD(P)-binding Rossmann-fold domains"/>
    <property type="match status" value="1"/>
</dbReference>
<comment type="pathway">
    <text evidence="2 12">Amino-acid biosynthesis; L-methionine biosynthesis via de novo pathway; L-homoserine from L-aspartate: step 3/3.</text>
</comment>
<evidence type="ECO:0000256" key="2">
    <source>
        <dbReference type="ARBA" id="ARBA00005062"/>
    </source>
</evidence>
<evidence type="ECO:0000256" key="3">
    <source>
        <dbReference type="ARBA" id="ARBA00006753"/>
    </source>
</evidence>
<evidence type="ECO:0000313" key="17">
    <source>
        <dbReference type="Proteomes" id="UP000593892"/>
    </source>
</evidence>
<evidence type="ECO:0000256" key="11">
    <source>
        <dbReference type="PIRSR" id="PIRSR036497-2"/>
    </source>
</evidence>
<dbReference type="InterPro" id="IPR036291">
    <property type="entry name" value="NAD(P)-bd_dom_sf"/>
</dbReference>
<dbReference type="SUPFAM" id="SSF55347">
    <property type="entry name" value="Glyceraldehyde-3-phosphate dehydrogenase-like, C-terminal domain"/>
    <property type="match status" value="1"/>
</dbReference>
<keyword evidence="8 12" id="KW-0560">Oxidoreductase</keyword>
<evidence type="ECO:0000256" key="13">
    <source>
        <dbReference type="RuleBase" id="RU004171"/>
    </source>
</evidence>
<dbReference type="InterPro" id="IPR022697">
    <property type="entry name" value="HDH_short"/>
</dbReference>
<dbReference type="PANTHER" id="PTHR43331:SF1">
    <property type="entry name" value="HOMOSERINE DEHYDROGENASE"/>
    <property type="match status" value="1"/>
</dbReference>
<dbReference type="PROSITE" id="PS01042">
    <property type="entry name" value="HOMOSER_DHGENASE"/>
    <property type="match status" value="1"/>
</dbReference>
<evidence type="ECO:0000259" key="15">
    <source>
        <dbReference type="Pfam" id="PF03447"/>
    </source>
</evidence>
<evidence type="ECO:0000256" key="7">
    <source>
        <dbReference type="ARBA" id="ARBA00022697"/>
    </source>
</evidence>
<evidence type="ECO:0000256" key="12">
    <source>
        <dbReference type="RuleBase" id="RU000579"/>
    </source>
</evidence>
<dbReference type="Pfam" id="PF00742">
    <property type="entry name" value="Homoserine_dh"/>
    <property type="match status" value="1"/>
</dbReference>
<evidence type="ECO:0000256" key="9">
    <source>
        <dbReference type="ARBA" id="ARBA00023167"/>
    </source>
</evidence>
<comment type="pathway">
    <text evidence="1 12">Amino-acid biosynthesis; L-threonine biosynthesis; L-threonine from L-aspartate: step 3/5.</text>
</comment>
<feature type="active site" description="Proton donor" evidence="10">
    <location>
        <position position="204"/>
    </location>
</feature>
<feature type="binding site" evidence="11">
    <location>
        <position position="105"/>
    </location>
    <ligand>
        <name>NADPH</name>
        <dbReference type="ChEBI" id="CHEBI:57783"/>
    </ligand>
</feature>
<feature type="domain" description="Aspartate/homoserine dehydrogenase NAD-binding" evidence="15">
    <location>
        <begin position="7"/>
        <end position="129"/>
    </location>
</feature>
<dbReference type="FunFam" id="3.30.360.10:FF:000005">
    <property type="entry name" value="Homoserine dehydrogenase"/>
    <property type="match status" value="1"/>
</dbReference>
<dbReference type="AlphaFoldDB" id="A0A7S7NNQ7"/>
<comment type="similarity">
    <text evidence="3 13">Belongs to the homoserine dehydrogenase family.</text>
</comment>
<dbReference type="PIRSF" id="PIRSF036497">
    <property type="entry name" value="HDH_short"/>
    <property type="match status" value="1"/>
</dbReference>
<dbReference type="PANTHER" id="PTHR43331">
    <property type="entry name" value="HOMOSERINE DEHYDROGENASE"/>
    <property type="match status" value="1"/>
</dbReference>
<dbReference type="GO" id="GO:0050661">
    <property type="term" value="F:NADP binding"/>
    <property type="evidence" value="ECO:0007669"/>
    <property type="project" value="InterPro"/>
</dbReference>
<keyword evidence="11 12" id="KW-0521">NADP</keyword>
<dbReference type="UniPathway" id="UPA00050">
    <property type="reaction ID" value="UER00063"/>
</dbReference>
<feature type="domain" description="Homoserine dehydrogenase catalytic" evidence="14">
    <location>
        <begin position="137"/>
        <end position="314"/>
    </location>
</feature>
<dbReference type="KEGG" id="pfer:IRI77_30155"/>
<dbReference type="EMBL" id="CP063849">
    <property type="protein sequence ID" value="QOY86998.1"/>
    <property type="molecule type" value="Genomic_DNA"/>
</dbReference>
<dbReference type="RefSeq" id="WP_194448667.1">
    <property type="nucleotide sequence ID" value="NZ_CP063849.1"/>
</dbReference>
<organism evidence="16 17">
    <name type="scientific">Paludibaculum fermentans</name>
    <dbReference type="NCBI Taxonomy" id="1473598"/>
    <lineage>
        <taxon>Bacteria</taxon>
        <taxon>Pseudomonadati</taxon>
        <taxon>Acidobacteriota</taxon>
        <taxon>Terriglobia</taxon>
        <taxon>Bryobacterales</taxon>
        <taxon>Bryobacteraceae</taxon>
        <taxon>Paludibaculum</taxon>
    </lineage>
</organism>
<dbReference type="Pfam" id="PF03447">
    <property type="entry name" value="NAD_binding_3"/>
    <property type="match status" value="1"/>
</dbReference>
<dbReference type="InterPro" id="IPR005106">
    <property type="entry name" value="Asp/hSer_DH_NAD-bd"/>
</dbReference>
<evidence type="ECO:0000256" key="10">
    <source>
        <dbReference type="PIRSR" id="PIRSR036497-1"/>
    </source>
</evidence>
<keyword evidence="6 12" id="KW-0028">Amino-acid biosynthesis</keyword>
<dbReference type="GO" id="GO:0009088">
    <property type="term" value="P:threonine biosynthetic process"/>
    <property type="evidence" value="ECO:0007669"/>
    <property type="project" value="UniProtKB-UniPathway"/>
</dbReference>
<evidence type="ECO:0000256" key="5">
    <source>
        <dbReference type="ARBA" id="ARBA00013376"/>
    </source>
</evidence>
<dbReference type="Gene3D" id="3.40.50.720">
    <property type="entry name" value="NAD(P)-binding Rossmann-like Domain"/>
    <property type="match status" value="1"/>
</dbReference>
<accession>A0A7S7NNQ7</accession>
<sequence length="320" mass="34182">MRVAIIGYGNVGRAFARLLEQKRSAYPFRIVAVHTARHGSAYDLKGLPVEPAFGPAAPTVDEFLANARAEIALELTPLNPESGEPAITHIRTALQRGMHVITANKGPVAFASAALHEEARRAGLEFRYEATTMDGTPVYNLVRNNLPGVKIEGFAGVFNSTTKVILAAMSRGLTLDEGIAEARTLGIAEADPVFDIDGWDSACKAAALANVIMDARVTPQQVDRRGIGKLTPEKLAEIQATGKTVALVARAKRAAGAVKLRVRAEVLDKDDILASMRGTSNLLVLETDLMGKLGVFTLKPGLDQTAYGLFSDLVDIARSL</sequence>
<comment type="catalytic activity">
    <reaction evidence="12">
        <text>L-homoserine + NADP(+) = L-aspartate 4-semialdehyde + NADPH + H(+)</text>
        <dbReference type="Rhea" id="RHEA:15761"/>
        <dbReference type="ChEBI" id="CHEBI:15378"/>
        <dbReference type="ChEBI" id="CHEBI:57476"/>
        <dbReference type="ChEBI" id="CHEBI:57783"/>
        <dbReference type="ChEBI" id="CHEBI:58349"/>
        <dbReference type="ChEBI" id="CHEBI:537519"/>
        <dbReference type="EC" id="1.1.1.3"/>
    </reaction>
</comment>
<evidence type="ECO:0000256" key="1">
    <source>
        <dbReference type="ARBA" id="ARBA00005056"/>
    </source>
</evidence>
<keyword evidence="17" id="KW-1185">Reference proteome</keyword>
<dbReference type="Proteomes" id="UP000593892">
    <property type="component" value="Chromosome"/>
</dbReference>
<feature type="binding site" evidence="11">
    <location>
        <position position="189"/>
    </location>
    <ligand>
        <name>L-homoserine</name>
        <dbReference type="ChEBI" id="CHEBI:57476"/>
    </ligand>
</feature>
<evidence type="ECO:0000313" key="16">
    <source>
        <dbReference type="EMBL" id="QOY86998.1"/>
    </source>
</evidence>
<keyword evidence="7 12" id="KW-0791">Threonine biosynthesis</keyword>